<proteinExistence type="predicted"/>
<keyword evidence="1" id="KW-0812">Transmembrane</keyword>
<accession>X1HJY8</accession>
<name>X1HJY8_9ZZZZ</name>
<evidence type="ECO:0000313" key="2">
    <source>
        <dbReference type="EMBL" id="GAH69802.1"/>
    </source>
</evidence>
<sequence length="98" mass="11261">MSESEGENRVSLSEDERVELEGLRNYYIKSRARNEAAEKFETAFMLRGAGLMFLFWLIIPYFTLDKNITMFGIFSCIAVGALSTYYGPLKVKKEMVKV</sequence>
<dbReference type="EMBL" id="BARU01031012">
    <property type="protein sequence ID" value="GAH69802.1"/>
    <property type="molecule type" value="Genomic_DNA"/>
</dbReference>
<feature type="transmembrane region" description="Helical" evidence="1">
    <location>
        <begin position="68"/>
        <end position="87"/>
    </location>
</feature>
<keyword evidence="1" id="KW-1133">Transmembrane helix</keyword>
<reference evidence="2" key="1">
    <citation type="journal article" date="2014" name="Front. Microbiol.">
        <title>High frequency of phylogenetically diverse reductive dehalogenase-homologous genes in deep subseafloor sedimentary metagenomes.</title>
        <authorList>
            <person name="Kawai M."/>
            <person name="Futagami T."/>
            <person name="Toyoda A."/>
            <person name="Takaki Y."/>
            <person name="Nishi S."/>
            <person name="Hori S."/>
            <person name="Arai W."/>
            <person name="Tsubouchi T."/>
            <person name="Morono Y."/>
            <person name="Uchiyama I."/>
            <person name="Ito T."/>
            <person name="Fujiyama A."/>
            <person name="Inagaki F."/>
            <person name="Takami H."/>
        </authorList>
    </citation>
    <scope>NUCLEOTIDE SEQUENCE</scope>
    <source>
        <strain evidence="2">Expedition CK06-06</strain>
    </source>
</reference>
<feature type="transmembrane region" description="Helical" evidence="1">
    <location>
        <begin position="44"/>
        <end position="62"/>
    </location>
</feature>
<protein>
    <submittedName>
        <fullName evidence="2">Uncharacterized protein</fullName>
    </submittedName>
</protein>
<evidence type="ECO:0000256" key="1">
    <source>
        <dbReference type="SAM" id="Phobius"/>
    </source>
</evidence>
<organism evidence="2">
    <name type="scientific">marine sediment metagenome</name>
    <dbReference type="NCBI Taxonomy" id="412755"/>
    <lineage>
        <taxon>unclassified sequences</taxon>
        <taxon>metagenomes</taxon>
        <taxon>ecological metagenomes</taxon>
    </lineage>
</organism>
<gene>
    <name evidence="2" type="ORF">S03H2_49110</name>
</gene>
<comment type="caution">
    <text evidence="2">The sequence shown here is derived from an EMBL/GenBank/DDBJ whole genome shotgun (WGS) entry which is preliminary data.</text>
</comment>
<dbReference type="AlphaFoldDB" id="X1HJY8"/>
<keyword evidence="1" id="KW-0472">Membrane</keyword>